<dbReference type="InterPro" id="IPR007346">
    <property type="entry name" value="Endonuclease-I"/>
</dbReference>
<dbReference type="Pfam" id="PF00041">
    <property type="entry name" value="fn3"/>
    <property type="match status" value="1"/>
</dbReference>
<evidence type="ECO:0000256" key="2">
    <source>
        <dbReference type="ARBA" id="ARBA00022722"/>
    </source>
</evidence>
<dbReference type="GO" id="GO:0004518">
    <property type="term" value="F:nuclease activity"/>
    <property type="evidence" value="ECO:0007669"/>
    <property type="project" value="UniProtKB-KW"/>
</dbReference>
<dbReference type="SUPFAM" id="SSF49265">
    <property type="entry name" value="Fibronectin type III"/>
    <property type="match status" value="1"/>
</dbReference>
<comment type="caution">
    <text evidence="7">The sequence shown here is derived from an EMBL/GenBank/DDBJ whole genome shotgun (WGS) entry which is preliminary data.</text>
</comment>
<dbReference type="PANTHER" id="PTHR33607:SF2">
    <property type="entry name" value="ENDONUCLEASE-1"/>
    <property type="match status" value="1"/>
</dbReference>
<keyword evidence="8" id="KW-1185">Reference proteome</keyword>
<evidence type="ECO:0000313" key="8">
    <source>
        <dbReference type="Proteomes" id="UP000316437"/>
    </source>
</evidence>
<evidence type="ECO:0000256" key="4">
    <source>
        <dbReference type="ARBA" id="ARBA00022801"/>
    </source>
</evidence>
<dbReference type="RefSeq" id="WP_142015880.1">
    <property type="nucleotide sequence ID" value="NZ_VFPD01000001.1"/>
</dbReference>
<dbReference type="SUPFAM" id="SSF54060">
    <property type="entry name" value="His-Me finger endonucleases"/>
    <property type="match status" value="1"/>
</dbReference>
<keyword evidence="4" id="KW-0378">Hydrolase</keyword>
<sequence>MKKILLPIILISSYISAQIPAGDYDGTAGLTGYALKSKIHDIISEKMINWHYDDLKVLYAQTDLDKYYDHDASNTQYLLDIYSEIPSGPDSYEYTADQLVAGVGMEGQGYNREHMMPQSTFSTSSSISDYPMYSDLNFIIPVDGFINQRRSNYPYGIGNNTNHYIFSNTSRISNAAIPNYPYTGRVYEPVNEFKGDIARSLLYFVVRYEGKLGSFNTAYTTSANLTPATDQCPLDGTEERAVEPAYIAMLKQWSTADPVSQREIDRNNAVYVIQKNRNPFIDHPEWIDMIWSETPDNIPPAAPGSLVSTQQNAYFVNLNWTASPDADILGYRIYMNGSTTPVAVTKGTSISIDHLTPSTTYTFTVKAFDKAYLESPFSNTVTASTIASDSYAPDLMITKYISGTNTEFVKNNALEIVNKTGHEVNLNNYRINIQFKNNISGAFYNGDTYELEGKVGNNETFVILNPKGTLSCYNPDEARFVTASDPMMFAGGNYVELAYNKTVTIDAIGVKYTTNNNGNVSLYRKSTIHQPNDSFTISEWDSYPSNYCQNPGGTLSTADLITVNTEFAIYPNPVYDNLYVNGEVTNVKTAQIIDLSGKVIYTEKDPFRYKKNISVQGIPAGIYFLKLDEKAHQFIKK</sequence>
<dbReference type="NCBIfam" id="TIGR04183">
    <property type="entry name" value="Por_Secre_tail"/>
    <property type="match status" value="1"/>
</dbReference>
<dbReference type="CDD" id="cd00063">
    <property type="entry name" value="FN3"/>
    <property type="match status" value="1"/>
</dbReference>
<dbReference type="InterPro" id="IPR003961">
    <property type="entry name" value="FN3_dom"/>
</dbReference>
<evidence type="ECO:0000256" key="1">
    <source>
        <dbReference type="ARBA" id="ARBA00006429"/>
    </source>
</evidence>
<feature type="chain" id="PRO_5022234142" evidence="5">
    <location>
        <begin position="18"/>
        <end position="637"/>
    </location>
</feature>
<accession>A0A543EIV5</accession>
<reference evidence="7 8" key="1">
    <citation type="submission" date="2019-06" db="EMBL/GenBank/DDBJ databases">
        <title>Sorghum-associated microbial communities from plants grown in Nebraska, USA.</title>
        <authorList>
            <person name="Schachtman D."/>
        </authorList>
    </citation>
    <scope>NUCLEOTIDE SEQUENCE [LARGE SCALE GENOMIC DNA]</scope>
    <source>
        <strain evidence="7 8">110</strain>
    </source>
</reference>
<comment type="similarity">
    <text evidence="1">Belongs to the EndA/NucM nuclease family.</text>
</comment>
<dbReference type="Pfam" id="PF04231">
    <property type="entry name" value="Endonuclease_1"/>
    <property type="match status" value="1"/>
</dbReference>
<dbReference type="Proteomes" id="UP000316437">
    <property type="component" value="Unassembled WGS sequence"/>
</dbReference>
<organism evidence="7 8">
    <name type="scientific">Chryseobacterium aquifrigidense</name>
    <dbReference type="NCBI Taxonomy" id="558021"/>
    <lineage>
        <taxon>Bacteria</taxon>
        <taxon>Pseudomonadati</taxon>
        <taxon>Bacteroidota</taxon>
        <taxon>Flavobacteriia</taxon>
        <taxon>Flavobacteriales</taxon>
        <taxon>Weeksellaceae</taxon>
        <taxon>Chryseobacterium group</taxon>
        <taxon>Chryseobacterium</taxon>
    </lineage>
</organism>
<dbReference type="PANTHER" id="PTHR33607">
    <property type="entry name" value="ENDONUCLEASE-1"/>
    <property type="match status" value="1"/>
</dbReference>
<dbReference type="PROSITE" id="PS50853">
    <property type="entry name" value="FN3"/>
    <property type="match status" value="1"/>
</dbReference>
<evidence type="ECO:0000256" key="3">
    <source>
        <dbReference type="ARBA" id="ARBA00022729"/>
    </source>
</evidence>
<dbReference type="EMBL" id="VFPD01000001">
    <property type="protein sequence ID" value="TQM21495.1"/>
    <property type="molecule type" value="Genomic_DNA"/>
</dbReference>
<keyword evidence="3 5" id="KW-0732">Signal</keyword>
<dbReference type="GO" id="GO:0016787">
    <property type="term" value="F:hydrolase activity"/>
    <property type="evidence" value="ECO:0007669"/>
    <property type="project" value="UniProtKB-KW"/>
</dbReference>
<gene>
    <name evidence="7" type="ORF">FB551_1183</name>
</gene>
<dbReference type="SMART" id="SM00060">
    <property type="entry name" value="FN3"/>
    <property type="match status" value="1"/>
</dbReference>
<evidence type="ECO:0000256" key="5">
    <source>
        <dbReference type="SAM" id="SignalP"/>
    </source>
</evidence>
<dbReference type="InterPro" id="IPR044925">
    <property type="entry name" value="His-Me_finger_sf"/>
</dbReference>
<dbReference type="InterPro" id="IPR036116">
    <property type="entry name" value="FN3_sf"/>
</dbReference>
<dbReference type="Gene3D" id="2.60.40.10">
    <property type="entry name" value="Immunoglobulins"/>
    <property type="match status" value="1"/>
</dbReference>
<feature type="signal peptide" evidence="5">
    <location>
        <begin position="1"/>
        <end position="17"/>
    </location>
</feature>
<proteinExistence type="inferred from homology"/>
<feature type="domain" description="Fibronectin type-III" evidence="6">
    <location>
        <begin position="302"/>
        <end position="388"/>
    </location>
</feature>
<dbReference type="Pfam" id="PF18962">
    <property type="entry name" value="Por_Secre_tail"/>
    <property type="match status" value="1"/>
</dbReference>
<keyword evidence="2" id="KW-0540">Nuclease</keyword>
<evidence type="ECO:0000313" key="7">
    <source>
        <dbReference type="EMBL" id="TQM21495.1"/>
    </source>
</evidence>
<name>A0A543EIV5_9FLAO</name>
<evidence type="ECO:0000259" key="6">
    <source>
        <dbReference type="PROSITE" id="PS50853"/>
    </source>
</evidence>
<dbReference type="InterPro" id="IPR026444">
    <property type="entry name" value="Secre_tail"/>
</dbReference>
<dbReference type="AlphaFoldDB" id="A0A543EIV5"/>
<dbReference type="InterPro" id="IPR013783">
    <property type="entry name" value="Ig-like_fold"/>
</dbReference>
<protein>
    <submittedName>
        <fullName evidence="7">Putative secreted protein (Por secretion system target)</fullName>
    </submittedName>
</protein>